<reference evidence="1 2" key="1">
    <citation type="submission" date="2019-05" db="EMBL/GenBank/DDBJ databases">
        <title>Another draft genome of Portunus trituberculatus and its Hox gene families provides insights of decapod evolution.</title>
        <authorList>
            <person name="Jeong J.-H."/>
            <person name="Song I."/>
            <person name="Kim S."/>
            <person name="Choi T."/>
            <person name="Kim D."/>
            <person name="Ryu S."/>
            <person name="Kim W."/>
        </authorList>
    </citation>
    <scope>NUCLEOTIDE SEQUENCE [LARGE SCALE GENOMIC DNA]</scope>
    <source>
        <tissue evidence="1">Muscle</tissue>
    </source>
</reference>
<evidence type="ECO:0000313" key="2">
    <source>
        <dbReference type="Proteomes" id="UP000324222"/>
    </source>
</evidence>
<dbReference type="Proteomes" id="UP000324222">
    <property type="component" value="Unassembled WGS sequence"/>
</dbReference>
<gene>
    <name evidence="1" type="ORF">E2C01_025069</name>
</gene>
<sequence>MLDIWNGLSEEIVTAESVHKFKGKLDECRYGDSYYEPCSNPVTYNKNWQLFFCLAMLFATLFSDFNKFESLVEASELMAYQFRISTCCIWWLSPVVY</sequence>
<dbReference type="EMBL" id="VSRR010002501">
    <property type="protein sequence ID" value="MPC31773.1"/>
    <property type="molecule type" value="Genomic_DNA"/>
</dbReference>
<protein>
    <submittedName>
        <fullName evidence="1">Uncharacterized protein</fullName>
    </submittedName>
</protein>
<dbReference type="AlphaFoldDB" id="A0A5B7EFK3"/>
<proteinExistence type="predicted"/>
<comment type="caution">
    <text evidence="1">The sequence shown here is derived from an EMBL/GenBank/DDBJ whole genome shotgun (WGS) entry which is preliminary data.</text>
</comment>
<accession>A0A5B7EFK3</accession>
<keyword evidence="2" id="KW-1185">Reference proteome</keyword>
<organism evidence="1 2">
    <name type="scientific">Portunus trituberculatus</name>
    <name type="common">Swimming crab</name>
    <name type="synonym">Neptunus trituberculatus</name>
    <dbReference type="NCBI Taxonomy" id="210409"/>
    <lineage>
        <taxon>Eukaryota</taxon>
        <taxon>Metazoa</taxon>
        <taxon>Ecdysozoa</taxon>
        <taxon>Arthropoda</taxon>
        <taxon>Crustacea</taxon>
        <taxon>Multicrustacea</taxon>
        <taxon>Malacostraca</taxon>
        <taxon>Eumalacostraca</taxon>
        <taxon>Eucarida</taxon>
        <taxon>Decapoda</taxon>
        <taxon>Pleocyemata</taxon>
        <taxon>Brachyura</taxon>
        <taxon>Eubrachyura</taxon>
        <taxon>Portunoidea</taxon>
        <taxon>Portunidae</taxon>
        <taxon>Portuninae</taxon>
        <taxon>Portunus</taxon>
    </lineage>
</organism>
<evidence type="ECO:0000313" key="1">
    <source>
        <dbReference type="EMBL" id="MPC31773.1"/>
    </source>
</evidence>
<name>A0A5B7EFK3_PORTR</name>